<name>A0A929FDD9_LEPEC</name>
<dbReference type="Gene3D" id="2.60.120.380">
    <property type="match status" value="2"/>
</dbReference>
<comment type="caution">
    <text evidence="1">The sequence shown here is derived from an EMBL/GenBank/DDBJ whole genome shotgun (WGS) entry which is preliminary data.</text>
</comment>
<dbReference type="AlphaFoldDB" id="A0A929FDD9"/>
<dbReference type="Proteomes" id="UP000615026">
    <property type="component" value="Unassembled WGS sequence"/>
</dbReference>
<dbReference type="SUPFAM" id="SSF89260">
    <property type="entry name" value="Collagen-binding domain"/>
    <property type="match status" value="1"/>
</dbReference>
<protein>
    <recommendedName>
        <fullName evidence="3">Peptidase C-terminal archaeal/bacterial domain-containing protein</fullName>
    </recommendedName>
</protein>
<evidence type="ECO:0008006" key="3">
    <source>
        <dbReference type="Google" id="ProtNLM"/>
    </source>
</evidence>
<gene>
    <name evidence="1" type="ORF">IQ260_30515</name>
</gene>
<feature type="non-terminal residue" evidence="1">
    <location>
        <position position="433"/>
    </location>
</feature>
<dbReference type="RefSeq" id="WP_193996787.1">
    <property type="nucleotide sequence ID" value="NZ_JADEXP010000618.1"/>
</dbReference>
<accession>A0A929FDD9</accession>
<proteinExistence type="predicted"/>
<reference evidence="1" key="1">
    <citation type="submission" date="2020-10" db="EMBL/GenBank/DDBJ databases">
        <authorList>
            <person name="Castelo-Branco R."/>
            <person name="Eusebio N."/>
            <person name="Adriana R."/>
            <person name="Vieira A."/>
            <person name="Brugerolle De Fraissinette N."/>
            <person name="Rezende De Castro R."/>
            <person name="Schneider M.P."/>
            <person name="Vasconcelos V."/>
            <person name="Leao P.N."/>
        </authorList>
    </citation>
    <scope>NUCLEOTIDE SEQUENCE</scope>
    <source>
        <strain evidence="1">LEGE 11479</strain>
    </source>
</reference>
<organism evidence="1 2">
    <name type="scientific">Leptolyngbya cf. ectocarpi LEGE 11479</name>
    <dbReference type="NCBI Taxonomy" id="1828722"/>
    <lineage>
        <taxon>Bacteria</taxon>
        <taxon>Bacillati</taxon>
        <taxon>Cyanobacteriota</taxon>
        <taxon>Cyanophyceae</taxon>
        <taxon>Leptolyngbyales</taxon>
        <taxon>Leptolyngbyaceae</taxon>
        <taxon>Leptolyngbya group</taxon>
        <taxon>Leptolyngbya</taxon>
    </lineage>
</organism>
<evidence type="ECO:0000313" key="2">
    <source>
        <dbReference type="Proteomes" id="UP000615026"/>
    </source>
</evidence>
<sequence>MVNNNSNTDNLGQINSQRVYVDGDPLSELDPINVYQFNVSGNRDINLLLHNISDGDDADLRLFRDSNNNGFLDSGDRQVASSRRGGNMNDVINYSATGGRYFAQVERYAGGSNGAVSYDLDLSAIYDVGTLSSQTVNRNRYSVESSDPHDVFGFNITGNRDVSLLLHNISHGDDADLRLFQDSNNNGVFDSGDSQVASSRRGGNANDAIDYRAAAGTYFAQVERYAGGSNGTVFYDLDLTAEARETRLTFDNIGFSVRNQSIWGANNNLVVQDNRFLGTDWNESGSKSIGGFGIQGSTSGRIGFQSDFSFNGGRLNASLPIDLWLDIPENVVSGEAITIQSGFSLDNSASFSTTGPQASYDLDFVFDINASAGLQGFGRNVDLVDFDINFPREILSLDSNSDNSILLEILNEYGSFDINLPQVNTRGHRSGAN</sequence>
<evidence type="ECO:0000313" key="1">
    <source>
        <dbReference type="EMBL" id="MBE9070974.1"/>
    </source>
</evidence>
<dbReference type="EMBL" id="JADEXP010000618">
    <property type="protein sequence ID" value="MBE9070974.1"/>
    <property type="molecule type" value="Genomic_DNA"/>
</dbReference>
<keyword evidence="2" id="KW-1185">Reference proteome</keyword>